<gene>
    <name evidence="1" type="ORF">ACFH04_00950</name>
</gene>
<dbReference type="EMBL" id="JBHMQV010000001">
    <property type="protein sequence ID" value="MFC0842309.1"/>
    <property type="molecule type" value="Genomic_DNA"/>
</dbReference>
<dbReference type="RefSeq" id="WP_394316179.1">
    <property type="nucleotide sequence ID" value="NZ_JBHMQV010000001.1"/>
</dbReference>
<dbReference type="CDD" id="cd02440">
    <property type="entry name" value="AdoMet_MTases"/>
    <property type="match status" value="1"/>
</dbReference>
<dbReference type="EC" id="2.1.1.64" evidence="1"/>
<accession>A0ABV6T939</accession>
<dbReference type="EC" id="2.1.1.222" evidence="1"/>
<dbReference type="Proteomes" id="UP001589887">
    <property type="component" value="Unassembled WGS sequence"/>
</dbReference>
<dbReference type="GO" id="GO:0032259">
    <property type="term" value="P:methylation"/>
    <property type="evidence" value="ECO:0007669"/>
    <property type="project" value="UniProtKB-KW"/>
</dbReference>
<keyword evidence="1" id="KW-0808">Transferase</keyword>
<dbReference type="GO" id="GO:0061542">
    <property type="term" value="F:3-demethylubiquinol 3-O-methyltransferase activity"/>
    <property type="evidence" value="ECO:0007669"/>
    <property type="project" value="UniProtKB-EC"/>
</dbReference>
<dbReference type="SUPFAM" id="SSF53335">
    <property type="entry name" value="S-adenosyl-L-methionine-dependent methyltransferases"/>
    <property type="match status" value="1"/>
</dbReference>
<evidence type="ECO:0000313" key="1">
    <source>
        <dbReference type="EMBL" id="MFC0842309.1"/>
    </source>
</evidence>
<dbReference type="GO" id="GO:0102208">
    <property type="term" value="F:2-polyprenyl-6-hydroxyphenol methylase activity"/>
    <property type="evidence" value="ECO:0007669"/>
    <property type="project" value="UniProtKB-EC"/>
</dbReference>
<keyword evidence="1" id="KW-0489">Methyltransferase</keyword>
<proteinExistence type="predicted"/>
<dbReference type="InterPro" id="IPR029063">
    <property type="entry name" value="SAM-dependent_MTases_sf"/>
</dbReference>
<keyword evidence="2" id="KW-1185">Reference proteome</keyword>
<dbReference type="Pfam" id="PF13489">
    <property type="entry name" value="Methyltransf_23"/>
    <property type="match status" value="1"/>
</dbReference>
<protein>
    <submittedName>
        <fullName evidence="1">Class I SAM-dependent methyltransferase</fullName>
        <ecNumber evidence="1">2.1.1.222</ecNumber>
        <ecNumber evidence="1">2.1.1.64</ecNumber>
    </submittedName>
</protein>
<evidence type="ECO:0000313" key="2">
    <source>
        <dbReference type="Proteomes" id="UP001589887"/>
    </source>
</evidence>
<sequence>MTAFPAQPPYGPAQTPEAPPNTHCLPAGYVQRIPPDYFVDEDEDGIVWQPDVYPYAAAVALKHGRDTIIDIGCGRAEKLAGLARQYPQWRFVGVDYGANIQWCRQRWQFGQWVEADLEKDLRPVTDRDAIRRSVIICSDVLEHLVHPDIAAAAIRTLLLDGAAKAVFSTPARERKVLPGQAEFNGPPDNPTHVREWASDEFRAFLRSSHLVIEEFSYTRRNDADGAPTTQLVLADARRS</sequence>
<reference evidence="1 2" key="1">
    <citation type="submission" date="2024-09" db="EMBL/GenBank/DDBJ databases">
        <authorList>
            <person name="Sun Q."/>
            <person name="Mori K."/>
        </authorList>
    </citation>
    <scope>NUCLEOTIDE SEQUENCE [LARGE SCALE GENOMIC DNA]</scope>
    <source>
        <strain evidence="1 2">JCM 4557</strain>
    </source>
</reference>
<dbReference type="Gene3D" id="3.40.50.150">
    <property type="entry name" value="Vaccinia Virus protein VP39"/>
    <property type="match status" value="1"/>
</dbReference>
<name>A0ABV6T939_9ACTN</name>
<organism evidence="1 2">
    <name type="scientific">Streptomyces noboritoensis</name>
    <dbReference type="NCBI Taxonomy" id="67337"/>
    <lineage>
        <taxon>Bacteria</taxon>
        <taxon>Bacillati</taxon>
        <taxon>Actinomycetota</taxon>
        <taxon>Actinomycetes</taxon>
        <taxon>Kitasatosporales</taxon>
        <taxon>Streptomycetaceae</taxon>
        <taxon>Streptomyces</taxon>
    </lineage>
</organism>
<comment type="caution">
    <text evidence="1">The sequence shown here is derived from an EMBL/GenBank/DDBJ whole genome shotgun (WGS) entry which is preliminary data.</text>
</comment>